<dbReference type="Pfam" id="PF07690">
    <property type="entry name" value="MFS_1"/>
    <property type="match status" value="1"/>
</dbReference>
<evidence type="ECO:0000256" key="2">
    <source>
        <dbReference type="ARBA" id="ARBA00006727"/>
    </source>
</evidence>
<comment type="subcellular location">
    <subcellularLocation>
        <location evidence="1">Membrane</location>
        <topology evidence="1">Multi-pass membrane protein</topology>
    </subcellularLocation>
</comment>
<organism evidence="5 6">
    <name type="scientific">Gomphillus americanus</name>
    <dbReference type="NCBI Taxonomy" id="1940652"/>
    <lineage>
        <taxon>Eukaryota</taxon>
        <taxon>Fungi</taxon>
        <taxon>Dikarya</taxon>
        <taxon>Ascomycota</taxon>
        <taxon>Pezizomycotina</taxon>
        <taxon>Lecanoromycetes</taxon>
        <taxon>OSLEUM clade</taxon>
        <taxon>Ostropomycetidae</taxon>
        <taxon>Ostropales</taxon>
        <taxon>Graphidaceae</taxon>
        <taxon>Gomphilloideae</taxon>
        <taxon>Gomphillus</taxon>
    </lineage>
</organism>
<dbReference type="InterPro" id="IPR011701">
    <property type="entry name" value="MFS"/>
</dbReference>
<evidence type="ECO:0000256" key="4">
    <source>
        <dbReference type="SAM" id="Phobius"/>
    </source>
</evidence>
<protein>
    <submittedName>
        <fullName evidence="5">Uncharacterized protein</fullName>
    </submittedName>
</protein>
<feature type="compositionally biased region" description="Polar residues" evidence="3">
    <location>
        <begin position="21"/>
        <end position="30"/>
    </location>
</feature>
<feature type="transmembrane region" description="Helical" evidence="4">
    <location>
        <begin position="157"/>
        <end position="178"/>
    </location>
</feature>
<feature type="compositionally biased region" description="Low complexity" evidence="3">
    <location>
        <begin position="9"/>
        <end position="20"/>
    </location>
</feature>
<dbReference type="Gene3D" id="1.20.1250.20">
    <property type="entry name" value="MFS general substrate transporter like domains"/>
    <property type="match status" value="2"/>
</dbReference>
<dbReference type="GO" id="GO:0016020">
    <property type="term" value="C:membrane"/>
    <property type="evidence" value="ECO:0007669"/>
    <property type="project" value="UniProtKB-SubCell"/>
</dbReference>
<keyword evidence="4" id="KW-0812">Transmembrane</keyword>
<dbReference type="InterPro" id="IPR036259">
    <property type="entry name" value="MFS_trans_sf"/>
</dbReference>
<reference evidence="5" key="1">
    <citation type="submission" date="2021-03" db="EMBL/GenBank/DDBJ databases">
        <authorList>
            <person name="Tagirdzhanova G."/>
        </authorList>
    </citation>
    <scope>NUCLEOTIDE SEQUENCE</scope>
</reference>
<dbReference type="PANTHER" id="PTHR11360:SF315">
    <property type="entry name" value="TRANSPORTER MCH2-RELATED"/>
    <property type="match status" value="1"/>
</dbReference>
<dbReference type="AlphaFoldDB" id="A0A8H3F8V5"/>
<proteinExistence type="inferred from homology"/>
<keyword evidence="6" id="KW-1185">Reference proteome</keyword>
<dbReference type="SUPFAM" id="SSF103473">
    <property type="entry name" value="MFS general substrate transporter"/>
    <property type="match status" value="1"/>
</dbReference>
<sequence length="498" mass="53002">MTTQEDLPSATTTAVSSSQSLCQASNTQPLQHEPVTEKDSVLPEQDIETQPIADGENAVPTVDSPPNGGYGWLFTDAQLRSYGVFLSYYLANDVFPGATSIDYALIGGLSIGAAMLVSPAATYTTGRYGTQTTLLIGVFLETLSLIAASFARTTWQLFLSQGACFGLGMGFLFVGSVGVIPQWFTTRRSLANGCAAGGSGLGGLAYSLATGAMIPRIGLPWTFRVLGIVTCVVNFICSVLIKDRNKIIGARQVPFDHKLFKRWEYVLMEAWAFFSMLGYVVLLFSLPSYVVSVGLNQQQAAVIGALLNLGQGLGRPVVGMFSDVGGRINVAAILTAICGLFCLVIWIFAKSYGVLIFFSLVVGTVAGTIWTTVGPVAAEVSEAIGLEIVSASKTTPTTPTTADNNPYLYAQIYTGLMYLVAAGCAWLLRAWKIGQMEVLLLAAAAAAAEKGEKGEDVNTVDDPVLCADIPISSTKKKKEKGLGKRSSLVRRLFVVKRV</sequence>
<dbReference type="Proteomes" id="UP000664169">
    <property type="component" value="Unassembled WGS sequence"/>
</dbReference>
<evidence type="ECO:0000313" key="6">
    <source>
        <dbReference type="Proteomes" id="UP000664169"/>
    </source>
</evidence>
<dbReference type="InterPro" id="IPR050327">
    <property type="entry name" value="Proton-linked_MCT"/>
</dbReference>
<feature type="transmembrane region" description="Helical" evidence="4">
    <location>
        <begin position="133"/>
        <end position="151"/>
    </location>
</feature>
<feature type="transmembrane region" description="Helical" evidence="4">
    <location>
        <begin position="265"/>
        <end position="286"/>
    </location>
</feature>
<feature type="transmembrane region" description="Helical" evidence="4">
    <location>
        <begin position="190"/>
        <end position="209"/>
    </location>
</feature>
<name>A0A8H3F8V5_9LECA</name>
<feature type="transmembrane region" description="Helical" evidence="4">
    <location>
        <begin position="221"/>
        <end position="241"/>
    </location>
</feature>
<feature type="region of interest" description="Disordered" evidence="3">
    <location>
        <begin position="1"/>
        <end position="41"/>
    </location>
</feature>
<dbReference type="OrthoDB" id="2213137at2759"/>
<gene>
    <name evidence="5" type="ORF">GOMPHAMPRED_001982</name>
</gene>
<feature type="transmembrane region" description="Helical" evidence="4">
    <location>
        <begin position="103"/>
        <end position="121"/>
    </location>
</feature>
<dbReference type="EMBL" id="CAJPDQ010000015">
    <property type="protein sequence ID" value="CAF9920119.1"/>
    <property type="molecule type" value="Genomic_DNA"/>
</dbReference>
<feature type="transmembrane region" description="Helical" evidence="4">
    <location>
        <begin position="355"/>
        <end position="373"/>
    </location>
</feature>
<comment type="caution">
    <text evidence="5">The sequence shown here is derived from an EMBL/GenBank/DDBJ whole genome shotgun (WGS) entry which is preliminary data.</text>
</comment>
<comment type="similarity">
    <text evidence="2">Belongs to the major facilitator superfamily. Monocarboxylate porter (TC 2.A.1.13) family.</text>
</comment>
<dbReference type="GO" id="GO:0022857">
    <property type="term" value="F:transmembrane transporter activity"/>
    <property type="evidence" value="ECO:0007669"/>
    <property type="project" value="InterPro"/>
</dbReference>
<evidence type="ECO:0000313" key="5">
    <source>
        <dbReference type="EMBL" id="CAF9920119.1"/>
    </source>
</evidence>
<feature type="transmembrane region" description="Helical" evidence="4">
    <location>
        <begin position="408"/>
        <end position="428"/>
    </location>
</feature>
<evidence type="ECO:0000256" key="3">
    <source>
        <dbReference type="SAM" id="MobiDB-lite"/>
    </source>
</evidence>
<dbReference type="PANTHER" id="PTHR11360">
    <property type="entry name" value="MONOCARBOXYLATE TRANSPORTER"/>
    <property type="match status" value="1"/>
</dbReference>
<keyword evidence="4" id="KW-0472">Membrane</keyword>
<accession>A0A8H3F8V5</accession>
<feature type="transmembrane region" description="Helical" evidence="4">
    <location>
        <begin position="328"/>
        <end position="348"/>
    </location>
</feature>
<keyword evidence="4" id="KW-1133">Transmembrane helix</keyword>
<evidence type="ECO:0000256" key="1">
    <source>
        <dbReference type="ARBA" id="ARBA00004141"/>
    </source>
</evidence>